<dbReference type="Pfam" id="PF05922">
    <property type="entry name" value="Inhibitor_I9"/>
    <property type="match status" value="1"/>
</dbReference>
<dbReference type="Gene3D" id="2.60.40.10">
    <property type="entry name" value="Immunoglobulins"/>
    <property type="match status" value="1"/>
</dbReference>
<evidence type="ECO:0000313" key="10">
    <source>
        <dbReference type="EMBL" id="QSQ14541.1"/>
    </source>
</evidence>
<dbReference type="InterPro" id="IPR050131">
    <property type="entry name" value="Peptidase_S8_subtilisin-like"/>
</dbReference>
<dbReference type="SUPFAM" id="SSF52743">
    <property type="entry name" value="Subtilisin-like"/>
    <property type="match status" value="1"/>
</dbReference>
<dbReference type="SUPFAM" id="SSF54897">
    <property type="entry name" value="Protease propeptides/inhibitors"/>
    <property type="match status" value="1"/>
</dbReference>
<name>A0ABX7N7T0_9BACT</name>
<evidence type="ECO:0000256" key="5">
    <source>
        <dbReference type="PROSITE-ProRule" id="PRU01240"/>
    </source>
</evidence>
<feature type="domain" description="Peptidase S8/S53" evidence="8">
    <location>
        <begin position="147"/>
        <end position="373"/>
    </location>
</feature>
<dbReference type="PROSITE" id="PS51892">
    <property type="entry name" value="SUBTILASE"/>
    <property type="match status" value="1"/>
</dbReference>
<dbReference type="InterPro" id="IPR023828">
    <property type="entry name" value="Peptidase_S8_Ser-AS"/>
</dbReference>
<feature type="domain" description="Inhibitor I9" evidence="9">
    <location>
        <begin position="40"/>
        <end position="114"/>
    </location>
</feature>
<dbReference type="InterPro" id="IPR036852">
    <property type="entry name" value="Peptidase_S8/S53_dom_sf"/>
</dbReference>
<evidence type="ECO:0000313" key="11">
    <source>
        <dbReference type="Proteomes" id="UP000663090"/>
    </source>
</evidence>
<dbReference type="InterPro" id="IPR013783">
    <property type="entry name" value="Ig-like_fold"/>
</dbReference>
<dbReference type="PANTHER" id="PTHR43806">
    <property type="entry name" value="PEPTIDASE S8"/>
    <property type="match status" value="1"/>
</dbReference>
<evidence type="ECO:0000259" key="9">
    <source>
        <dbReference type="Pfam" id="PF05922"/>
    </source>
</evidence>
<dbReference type="Proteomes" id="UP000663090">
    <property type="component" value="Chromosome"/>
</dbReference>
<dbReference type="PRINTS" id="PR00723">
    <property type="entry name" value="SUBTILISIN"/>
</dbReference>
<feature type="active site" description="Charge relay system" evidence="5">
    <location>
        <position position="338"/>
    </location>
</feature>
<sequence length="668" mass="70215">MRKFRLSSPVCLLAPLLVLSGCADSTHSEPQAAQRIPHRYIVMLRPSTTASATKGMAIQEKVMGLASKYDAKVSRTYSHALQGFVAELDDSRVEALRADPGVALVEQDARVRLHQVAGTVPWNLDRLDQKDLPLDGRYQPARSGAGVHAYVIDTGIRSTHTEFQGRLGNGFDAMTPGGTAEDCHGHGTHVAGSLGGTTWGVAKAVTLHPVRAIDCEGEGTTSSIVAALDWVIANHQSPAVANMSLGFEVSEAIDQAVRNAVAAGITTVVAAGNDTLDACGESPARTAEAITVGATNKDDDKASFSNYGPCVDLFAPGEDIESAGIADDTATELNSGTSMATPHVAGAAALFLETHPSATPAQVRDALIAASVPGHVSNAVRTSPNLLLQTDVTTSAGDHHQPWAHILTPFPKSTVRDTSRVHVLALDDSGIRRVDFWVNGLLRASDDTFPFEFAWDTLQELNGPAVLEVRAYDTHLKGHRSAPVAVTVRNRGIADFDPELLAPRCQALTSSCGTGLLVEGMGDVGPERNAPNTLGASCSDGYGTYHLTTSLEGLSVTSQDGGPLTAGRAVTLTARVAGVSSYLTPVDLFHAADARNPSWTYLGQLPFPEAGVHELSTTFILPEGGLQAIRGVAGFNPMQASCTPEGWADHDDLVFPVANPPSVSIPHP</sequence>
<keyword evidence="3 5" id="KW-0378">Hydrolase</keyword>
<dbReference type="EMBL" id="CP071091">
    <property type="protein sequence ID" value="QSQ14541.1"/>
    <property type="molecule type" value="Genomic_DNA"/>
</dbReference>
<evidence type="ECO:0000256" key="1">
    <source>
        <dbReference type="ARBA" id="ARBA00011073"/>
    </source>
</evidence>
<dbReference type="RefSeq" id="WP_206716315.1">
    <property type="nucleotide sequence ID" value="NZ_CP071091.1"/>
</dbReference>
<dbReference type="InterPro" id="IPR015500">
    <property type="entry name" value="Peptidase_S8_subtilisin-rel"/>
</dbReference>
<keyword evidence="11" id="KW-1185">Reference proteome</keyword>
<dbReference type="Pfam" id="PF17957">
    <property type="entry name" value="Big_7"/>
    <property type="match status" value="1"/>
</dbReference>
<dbReference type="PROSITE" id="PS00137">
    <property type="entry name" value="SUBTILASE_HIS"/>
    <property type="match status" value="1"/>
</dbReference>
<reference evidence="10 11" key="1">
    <citation type="submission" date="2021-02" db="EMBL/GenBank/DDBJ databases">
        <title>De Novo genome assembly of isolated myxobacteria.</title>
        <authorList>
            <person name="Stevens D.C."/>
        </authorList>
    </citation>
    <scope>NUCLEOTIDE SEQUENCE [LARGE SCALE GENOMIC DNA]</scope>
    <source>
        <strain evidence="10 11">SCHIC003</strain>
    </source>
</reference>
<gene>
    <name evidence="10" type="ORF">JY572_00115</name>
</gene>
<dbReference type="PROSITE" id="PS51257">
    <property type="entry name" value="PROKAR_LIPOPROTEIN"/>
    <property type="match status" value="1"/>
</dbReference>
<dbReference type="Pfam" id="PF00082">
    <property type="entry name" value="Peptidase_S8"/>
    <property type="match status" value="1"/>
</dbReference>
<feature type="chain" id="PRO_5046248110" evidence="7">
    <location>
        <begin position="24"/>
        <end position="668"/>
    </location>
</feature>
<feature type="signal peptide" evidence="7">
    <location>
        <begin position="1"/>
        <end position="23"/>
    </location>
</feature>
<dbReference type="InterPro" id="IPR023827">
    <property type="entry name" value="Peptidase_S8_Asp-AS"/>
</dbReference>
<dbReference type="PANTHER" id="PTHR43806:SF11">
    <property type="entry name" value="CEREVISIN-RELATED"/>
    <property type="match status" value="1"/>
</dbReference>
<organism evidence="10 11">
    <name type="scientific">Myxococcus landrumensis</name>
    <dbReference type="NCBI Taxonomy" id="2813577"/>
    <lineage>
        <taxon>Bacteria</taxon>
        <taxon>Pseudomonadati</taxon>
        <taxon>Myxococcota</taxon>
        <taxon>Myxococcia</taxon>
        <taxon>Myxococcales</taxon>
        <taxon>Cystobacterineae</taxon>
        <taxon>Myxococcaceae</taxon>
        <taxon>Myxococcus</taxon>
    </lineage>
</organism>
<dbReference type="InterPro" id="IPR000209">
    <property type="entry name" value="Peptidase_S8/S53_dom"/>
</dbReference>
<evidence type="ECO:0000256" key="6">
    <source>
        <dbReference type="RuleBase" id="RU003355"/>
    </source>
</evidence>
<dbReference type="InterPro" id="IPR034193">
    <property type="entry name" value="PCSK9_ProteinaseK-like"/>
</dbReference>
<evidence type="ECO:0000259" key="8">
    <source>
        <dbReference type="Pfam" id="PF00082"/>
    </source>
</evidence>
<dbReference type="InterPro" id="IPR010259">
    <property type="entry name" value="S8pro/Inhibitor_I9"/>
</dbReference>
<evidence type="ECO:0000256" key="3">
    <source>
        <dbReference type="ARBA" id="ARBA00022801"/>
    </source>
</evidence>
<keyword evidence="7" id="KW-0732">Signal</keyword>
<dbReference type="InterPro" id="IPR037045">
    <property type="entry name" value="S8pro/Inhibitor_I9_sf"/>
</dbReference>
<feature type="active site" description="Charge relay system" evidence="5">
    <location>
        <position position="186"/>
    </location>
</feature>
<feature type="active site" description="Charge relay system" evidence="5">
    <location>
        <position position="153"/>
    </location>
</feature>
<keyword evidence="4 5" id="KW-0720">Serine protease</keyword>
<evidence type="ECO:0000256" key="2">
    <source>
        <dbReference type="ARBA" id="ARBA00022670"/>
    </source>
</evidence>
<dbReference type="CDD" id="cd04077">
    <property type="entry name" value="Peptidases_S8_PCSK9_ProteinaseK_like"/>
    <property type="match status" value="1"/>
</dbReference>
<evidence type="ECO:0000256" key="4">
    <source>
        <dbReference type="ARBA" id="ARBA00022825"/>
    </source>
</evidence>
<dbReference type="PROSITE" id="PS00138">
    <property type="entry name" value="SUBTILASE_SER"/>
    <property type="match status" value="1"/>
</dbReference>
<dbReference type="Gene3D" id="3.30.70.80">
    <property type="entry name" value="Peptidase S8 propeptide/proteinase inhibitor I9"/>
    <property type="match status" value="1"/>
</dbReference>
<dbReference type="InterPro" id="IPR022398">
    <property type="entry name" value="Peptidase_S8_His-AS"/>
</dbReference>
<dbReference type="PROSITE" id="PS00136">
    <property type="entry name" value="SUBTILASE_ASP"/>
    <property type="match status" value="1"/>
</dbReference>
<proteinExistence type="inferred from homology"/>
<accession>A0ABX7N7T0</accession>
<protein>
    <submittedName>
        <fullName evidence="10">S8 family serine peptidase</fullName>
    </submittedName>
</protein>
<keyword evidence="2 5" id="KW-0645">Protease</keyword>
<comment type="similarity">
    <text evidence="1 5 6">Belongs to the peptidase S8 family.</text>
</comment>
<dbReference type="Gene3D" id="3.40.50.200">
    <property type="entry name" value="Peptidase S8/S53 domain"/>
    <property type="match status" value="1"/>
</dbReference>
<evidence type="ECO:0000256" key="7">
    <source>
        <dbReference type="SAM" id="SignalP"/>
    </source>
</evidence>